<accession>A0ABV0UGN3</accession>
<comment type="caution">
    <text evidence="7">The sequence shown here is derived from an EMBL/GenBank/DDBJ whole genome shotgun (WGS) entry which is preliminary data.</text>
</comment>
<dbReference type="SMART" id="SM01189">
    <property type="entry name" value="ELM2"/>
    <property type="match status" value="1"/>
</dbReference>
<evidence type="ECO:0000259" key="6">
    <source>
        <dbReference type="PROSITE" id="PS51156"/>
    </source>
</evidence>
<feature type="domain" description="ELM2" evidence="6">
    <location>
        <begin position="16"/>
        <end position="119"/>
    </location>
</feature>
<gene>
    <name evidence="7" type="ORF">ILYODFUR_011592</name>
</gene>
<evidence type="ECO:0000256" key="2">
    <source>
        <dbReference type="ARBA" id="ARBA00023015"/>
    </source>
</evidence>
<protein>
    <recommendedName>
        <fullName evidence="6">ELM2 domain-containing protein</fullName>
    </recommendedName>
</protein>
<evidence type="ECO:0000256" key="4">
    <source>
        <dbReference type="ARBA" id="ARBA00023242"/>
    </source>
</evidence>
<evidence type="ECO:0000256" key="5">
    <source>
        <dbReference type="SAM" id="MobiDB-lite"/>
    </source>
</evidence>
<dbReference type="PROSITE" id="PS51156">
    <property type="entry name" value="ELM2"/>
    <property type="match status" value="1"/>
</dbReference>
<keyword evidence="8" id="KW-1185">Reference proteome</keyword>
<feature type="region of interest" description="Disordered" evidence="5">
    <location>
        <begin position="1"/>
        <end position="33"/>
    </location>
</feature>
<reference evidence="7 8" key="1">
    <citation type="submission" date="2021-06" db="EMBL/GenBank/DDBJ databases">
        <authorList>
            <person name="Palmer J.M."/>
        </authorList>
    </citation>
    <scope>NUCLEOTIDE SEQUENCE [LARGE SCALE GENOMIC DNA]</scope>
    <source>
        <strain evidence="8">if_2019</strain>
        <tissue evidence="7">Muscle</tissue>
    </source>
</reference>
<organism evidence="7 8">
    <name type="scientific">Ilyodon furcidens</name>
    <name type="common">goldbreast splitfin</name>
    <dbReference type="NCBI Taxonomy" id="33524"/>
    <lineage>
        <taxon>Eukaryota</taxon>
        <taxon>Metazoa</taxon>
        <taxon>Chordata</taxon>
        <taxon>Craniata</taxon>
        <taxon>Vertebrata</taxon>
        <taxon>Euteleostomi</taxon>
        <taxon>Actinopterygii</taxon>
        <taxon>Neopterygii</taxon>
        <taxon>Teleostei</taxon>
        <taxon>Neoteleostei</taxon>
        <taxon>Acanthomorphata</taxon>
        <taxon>Ovalentaria</taxon>
        <taxon>Atherinomorphae</taxon>
        <taxon>Cyprinodontiformes</taxon>
        <taxon>Goodeidae</taxon>
        <taxon>Ilyodon</taxon>
    </lineage>
</organism>
<proteinExistence type="predicted"/>
<keyword evidence="2" id="KW-0805">Transcription regulation</keyword>
<evidence type="ECO:0000256" key="1">
    <source>
        <dbReference type="ARBA" id="ARBA00004123"/>
    </source>
</evidence>
<evidence type="ECO:0000313" key="8">
    <source>
        <dbReference type="Proteomes" id="UP001482620"/>
    </source>
</evidence>
<evidence type="ECO:0000256" key="3">
    <source>
        <dbReference type="ARBA" id="ARBA00023163"/>
    </source>
</evidence>
<dbReference type="InterPro" id="IPR000949">
    <property type="entry name" value="ELM2_dom"/>
</dbReference>
<sequence>MDDLFSPRRRLNSTQGEIRVGPSHQAKLPELQPFPSPGGQAVTENEELVWMPGVNDCDLLMYLRAARSMAAFAGMCDGGSTEDGCLAASRDDTTLNALNTLHESSYDAGKALQRLVKKPVPKLIEKCWSEDEVALSRLLMLHLPVDAASPHRPVEDMARSDLITTCAFSAPQP</sequence>
<dbReference type="Proteomes" id="UP001482620">
    <property type="component" value="Unassembled WGS sequence"/>
</dbReference>
<name>A0ABV0UGN3_9TELE</name>
<dbReference type="Pfam" id="PF01448">
    <property type="entry name" value="ELM2"/>
    <property type="match status" value="1"/>
</dbReference>
<dbReference type="Gene3D" id="4.10.1240.50">
    <property type="match status" value="1"/>
</dbReference>
<keyword evidence="3" id="KW-0804">Transcription</keyword>
<dbReference type="EMBL" id="JAHRIQ010070393">
    <property type="protein sequence ID" value="MEQ2243899.1"/>
    <property type="molecule type" value="Genomic_DNA"/>
</dbReference>
<dbReference type="PANTHER" id="PTHR13859:SF12">
    <property type="entry name" value="ARGININE-GLUTAMIC ACID DIPEPTIDE REPEATS PROTEIN"/>
    <property type="match status" value="1"/>
</dbReference>
<comment type="subcellular location">
    <subcellularLocation>
        <location evidence="1">Nucleus</location>
    </subcellularLocation>
</comment>
<evidence type="ECO:0000313" key="7">
    <source>
        <dbReference type="EMBL" id="MEQ2243899.1"/>
    </source>
</evidence>
<dbReference type="PANTHER" id="PTHR13859">
    <property type="entry name" value="ATROPHIN-RELATED"/>
    <property type="match status" value="1"/>
</dbReference>
<keyword evidence="4" id="KW-0539">Nucleus</keyword>